<dbReference type="Pfam" id="PF13639">
    <property type="entry name" value="zf-RING_2"/>
    <property type="match status" value="1"/>
</dbReference>
<evidence type="ECO:0000256" key="8">
    <source>
        <dbReference type="PROSITE-ProRule" id="PRU00175"/>
    </source>
</evidence>
<dbReference type="GO" id="GO:0008270">
    <property type="term" value="F:zinc ion binding"/>
    <property type="evidence" value="ECO:0007669"/>
    <property type="project" value="UniProtKB-KW"/>
</dbReference>
<dbReference type="InterPro" id="IPR001841">
    <property type="entry name" value="Znf_RING"/>
</dbReference>
<organism evidence="11 12">
    <name type="scientific">Acer yangbiense</name>
    <dbReference type="NCBI Taxonomy" id="1000413"/>
    <lineage>
        <taxon>Eukaryota</taxon>
        <taxon>Viridiplantae</taxon>
        <taxon>Streptophyta</taxon>
        <taxon>Embryophyta</taxon>
        <taxon>Tracheophyta</taxon>
        <taxon>Spermatophyta</taxon>
        <taxon>Magnoliopsida</taxon>
        <taxon>eudicotyledons</taxon>
        <taxon>Gunneridae</taxon>
        <taxon>Pentapetalae</taxon>
        <taxon>rosids</taxon>
        <taxon>malvids</taxon>
        <taxon>Sapindales</taxon>
        <taxon>Sapindaceae</taxon>
        <taxon>Hippocastanoideae</taxon>
        <taxon>Acereae</taxon>
        <taxon>Acer</taxon>
    </lineage>
</organism>
<evidence type="ECO:0000256" key="6">
    <source>
        <dbReference type="ARBA" id="ARBA00022786"/>
    </source>
</evidence>
<keyword evidence="5 8" id="KW-0863">Zinc-finger</keyword>
<dbReference type="GO" id="GO:0016567">
    <property type="term" value="P:protein ubiquitination"/>
    <property type="evidence" value="ECO:0007669"/>
    <property type="project" value="TreeGrafter"/>
</dbReference>
<dbReference type="PANTHER" id="PTHR15710">
    <property type="entry name" value="E3 UBIQUITIN-PROTEIN LIGASE PRAJA"/>
    <property type="match status" value="1"/>
</dbReference>
<evidence type="ECO:0000256" key="2">
    <source>
        <dbReference type="ARBA" id="ARBA00012483"/>
    </source>
</evidence>
<keyword evidence="6" id="KW-0833">Ubl conjugation pathway</keyword>
<evidence type="ECO:0000313" key="12">
    <source>
        <dbReference type="Proteomes" id="UP000323000"/>
    </source>
</evidence>
<evidence type="ECO:0000256" key="4">
    <source>
        <dbReference type="ARBA" id="ARBA00022723"/>
    </source>
</evidence>
<dbReference type="Proteomes" id="UP000323000">
    <property type="component" value="Chromosome 8"/>
</dbReference>
<dbReference type="PROSITE" id="PS50089">
    <property type="entry name" value="ZF_RING_2"/>
    <property type="match status" value="1"/>
</dbReference>
<reference evidence="12" key="1">
    <citation type="journal article" date="2019" name="Gigascience">
        <title>De novo genome assembly of the endangered Acer yangbiense, a plant species with extremely small populations endemic to Yunnan Province, China.</title>
        <authorList>
            <person name="Yang J."/>
            <person name="Wariss H.M."/>
            <person name="Tao L."/>
            <person name="Zhang R."/>
            <person name="Yun Q."/>
            <person name="Hollingsworth P."/>
            <person name="Dao Z."/>
            <person name="Luo G."/>
            <person name="Guo H."/>
            <person name="Ma Y."/>
            <person name="Sun W."/>
        </authorList>
    </citation>
    <scope>NUCLEOTIDE SEQUENCE [LARGE SCALE GENOMIC DNA]</scope>
    <source>
        <strain evidence="12">cv. Malutang</strain>
    </source>
</reference>
<dbReference type="GO" id="GO:0061630">
    <property type="term" value="F:ubiquitin protein ligase activity"/>
    <property type="evidence" value="ECO:0007669"/>
    <property type="project" value="UniProtKB-EC"/>
</dbReference>
<sequence length="250" mass="27862">MASEAESTEISSLFERLLRHRDMSLFLPFILGFTENMSVRENPENPQDPDQETPTNSSDRIILINPFTQGMVVIEGTSSLDSLLRNVLATKDGQPPASKASMEAMPSFKIGGEMGGGGECVICLEEYEDGEMAKEMPCNHRFHDKCIDKWLEIHGSCPVCRYKMPVDEEETDNKIRDHEHEQRREIWVGNAILAAIDILDAFKQMGKAHAWIMNLKSSAMPVIEARGQPAVPPPGLNKFGAETSLMAEAR</sequence>
<keyword evidence="4" id="KW-0479">Metal-binding</keyword>
<gene>
    <name evidence="11" type="ORF">EZV62_017821</name>
</gene>
<evidence type="ECO:0000259" key="10">
    <source>
        <dbReference type="PROSITE" id="PS50089"/>
    </source>
</evidence>
<feature type="region of interest" description="Disordered" evidence="9">
    <location>
        <begin position="39"/>
        <end position="58"/>
    </location>
</feature>
<evidence type="ECO:0000256" key="7">
    <source>
        <dbReference type="ARBA" id="ARBA00022833"/>
    </source>
</evidence>
<dbReference type="Gene3D" id="3.30.40.10">
    <property type="entry name" value="Zinc/RING finger domain, C3HC4 (zinc finger)"/>
    <property type="match status" value="1"/>
</dbReference>
<protein>
    <recommendedName>
        <fullName evidence="2">RING-type E3 ubiquitin transferase</fullName>
        <ecNumber evidence="2">2.3.2.27</ecNumber>
    </recommendedName>
</protein>
<dbReference type="EMBL" id="VAHF01000008">
    <property type="protein sequence ID" value="TXG56508.1"/>
    <property type="molecule type" value="Genomic_DNA"/>
</dbReference>
<proteinExistence type="predicted"/>
<evidence type="ECO:0000256" key="3">
    <source>
        <dbReference type="ARBA" id="ARBA00022679"/>
    </source>
</evidence>
<dbReference type="EC" id="2.3.2.27" evidence="2"/>
<dbReference type="InterPro" id="IPR013083">
    <property type="entry name" value="Znf_RING/FYVE/PHD"/>
</dbReference>
<dbReference type="CDD" id="cd16454">
    <property type="entry name" value="RING-H2_PA-TM-RING"/>
    <property type="match status" value="1"/>
</dbReference>
<keyword evidence="7" id="KW-0862">Zinc</keyword>
<dbReference type="SUPFAM" id="SSF57850">
    <property type="entry name" value="RING/U-box"/>
    <property type="match status" value="1"/>
</dbReference>
<comment type="catalytic activity">
    <reaction evidence="1">
        <text>S-ubiquitinyl-[E2 ubiquitin-conjugating enzyme]-L-cysteine + [acceptor protein]-L-lysine = [E2 ubiquitin-conjugating enzyme]-L-cysteine + N(6)-ubiquitinyl-[acceptor protein]-L-lysine.</text>
        <dbReference type="EC" id="2.3.2.27"/>
    </reaction>
</comment>
<feature type="domain" description="RING-type" evidence="10">
    <location>
        <begin position="120"/>
        <end position="161"/>
    </location>
</feature>
<dbReference type="AlphaFoldDB" id="A0A5C7HI44"/>
<evidence type="ECO:0000256" key="9">
    <source>
        <dbReference type="SAM" id="MobiDB-lite"/>
    </source>
</evidence>
<evidence type="ECO:0000256" key="1">
    <source>
        <dbReference type="ARBA" id="ARBA00000900"/>
    </source>
</evidence>
<dbReference type="GO" id="GO:0005737">
    <property type="term" value="C:cytoplasm"/>
    <property type="evidence" value="ECO:0007669"/>
    <property type="project" value="TreeGrafter"/>
</dbReference>
<keyword evidence="3" id="KW-0808">Transferase</keyword>
<dbReference type="OrthoDB" id="8062037at2759"/>
<evidence type="ECO:0000313" key="11">
    <source>
        <dbReference type="EMBL" id="TXG56508.1"/>
    </source>
</evidence>
<dbReference type="SMART" id="SM00184">
    <property type="entry name" value="RING"/>
    <property type="match status" value="1"/>
</dbReference>
<name>A0A5C7HI44_9ROSI</name>
<evidence type="ECO:0000256" key="5">
    <source>
        <dbReference type="ARBA" id="ARBA00022771"/>
    </source>
</evidence>
<comment type="caution">
    <text evidence="11">The sequence shown here is derived from an EMBL/GenBank/DDBJ whole genome shotgun (WGS) entry which is preliminary data.</text>
</comment>
<dbReference type="FunFam" id="3.30.40.10:FF:000127">
    <property type="entry name" value="E3 ubiquitin-protein ligase RNF181"/>
    <property type="match status" value="1"/>
</dbReference>
<dbReference type="PANTHER" id="PTHR15710:SF132">
    <property type="entry name" value="E3 UBIQUITIN-PROTEIN LIGASE MPSR1"/>
    <property type="match status" value="1"/>
</dbReference>
<keyword evidence="12" id="KW-1185">Reference proteome</keyword>
<accession>A0A5C7HI44</accession>